<keyword evidence="1" id="KW-0808">Transferase</keyword>
<dbReference type="RefSeq" id="WP_143527359.1">
    <property type="nucleotide sequence ID" value="NZ_AP019791.1"/>
</dbReference>
<name>A0A510HH73_9ACTN</name>
<dbReference type="Pfam" id="PF13469">
    <property type="entry name" value="Sulfotransfer_3"/>
    <property type="match status" value="1"/>
</dbReference>
<protein>
    <recommendedName>
        <fullName evidence="4">Sulfotransferase</fullName>
    </recommendedName>
</protein>
<accession>A0A510HH73</accession>
<organism evidence="2 3">
    <name type="scientific">Rubrobacter xylanophilus</name>
    <dbReference type="NCBI Taxonomy" id="49319"/>
    <lineage>
        <taxon>Bacteria</taxon>
        <taxon>Bacillati</taxon>
        <taxon>Actinomycetota</taxon>
        <taxon>Rubrobacteria</taxon>
        <taxon>Rubrobacterales</taxon>
        <taxon>Rubrobacteraceae</taxon>
        <taxon>Rubrobacter</taxon>
    </lineage>
</organism>
<dbReference type="PANTHER" id="PTHR12788">
    <property type="entry name" value="PROTEIN-TYROSINE SULFOTRANSFERASE 2"/>
    <property type="match status" value="1"/>
</dbReference>
<proteinExistence type="predicted"/>
<dbReference type="SUPFAM" id="SSF52540">
    <property type="entry name" value="P-loop containing nucleoside triphosphate hydrolases"/>
    <property type="match status" value="1"/>
</dbReference>
<dbReference type="OrthoDB" id="9777890at2"/>
<dbReference type="InterPro" id="IPR026634">
    <property type="entry name" value="TPST-like"/>
</dbReference>
<dbReference type="EMBL" id="AP019791">
    <property type="protein sequence ID" value="BBL79342.1"/>
    <property type="molecule type" value="Genomic_DNA"/>
</dbReference>
<dbReference type="Gene3D" id="3.40.50.300">
    <property type="entry name" value="P-loop containing nucleotide triphosphate hydrolases"/>
    <property type="match status" value="1"/>
</dbReference>
<dbReference type="PANTHER" id="PTHR12788:SF10">
    <property type="entry name" value="PROTEIN-TYROSINE SULFOTRANSFERASE"/>
    <property type="match status" value="1"/>
</dbReference>
<dbReference type="AlphaFoldDB" id="A0A510HH73"/>
<reference evidence="2" key="1">
    <citation type="journal article" date="2019" name="Microbiol. Resour. Announc.">
        <title>Complete Genome Sequence of Rubrobacter xylanophilus Strain AA3-22, Isolated from Arima Onsen in Japan.</title>
        <authorList>
            <person name="Tomariguchi N."/>
            <person name="Miyazaki K."/>
        </authorList>
    </citation>
    <scope>NUCLEOTIDE SEQUENCE [LARGE SCALE GENOMIC DNA]</scope>
    <source>
        <strain evidence="2">AA3-22</strain>
    </source>
</reference>
<evidence type="ECO:0008006" key="4">
    <source>
        <dbReference type="Google" id="ProtNLM"/>
    </source>
</evidence>
<evidence type="ECO:0000313" key="2">
    <source>
        <dbReference type="EMBL" id="BBL79342.1"/>
    </source>
</evidence>
<evidence type="ECO:0000256" key="1">
    <source>
        <dbReference type="ARBA" id="ARBA00022679"/>
    </source>
</evidence>
<gene>
    <name evidence="2" type="ORF">RxyAA322_11960</name>
</gene>
<keyword evidence="3" id="KW-1185">Reference proteome</keyword>
<sequence length="300" mass="34230">MIPIERPIFIVGAGRSGSTVFHNMLCGHPGVAWLPGTLLNRFPERIDLARTVMRALGYPVVGDALGRRIRPGECYPFWERLSRGFSAPCRDLTAEDVTEGARRRIRSAASRLLTRRRDRFLAKITGWPRIGFLSEIFEDALFIHVVRDGRAVVNSLLEVDFWRGWGGPENWMWGELSPDRREEWERSGRSFVVLAAIQWKILMDAMEKASATLGEERFMEIRYEDLCADTLGTMKRVVGFCGLPWESSFERAISAYELKDNNGKYRENLTSRQRADLEAALGGYLERYGYTLDESVGARL</sequence>
<evidence type="ECO:0000313" key="3">
    <source>
        <dbReference type="Proteomes" id="UP000318065"/>
    </source>
</evidence>
<dbReference type="Proteomes" id="UP000318065">
    <property type="component" value="Chromosome"/>
</dbReference>
<dbReference type="InterPro" id="IPR027417">
    <property type="entry name" value="P-loop_NTPase"/>
</dbReference>
<dbReference type="GO" id="GO:0008476">
    <property type="term" value="F:protein-tyrosine sulfotransferase activity"/>
    <property type="evidence" value="ECO:0007669"/>
    <property type="project" value="InterPro"/>
</dbReference>